<dbReference type="Proteomes" id="UP001597326">
    <property type="component" value="Unassembled WGS sequence"/>
</dbReference>
<dbReference type="EMBL" id="JBHUFZ010000001">
    <property type="protein sequence ID" value="MFD1888608.1"/>
    <property type="molecule type" value="Genomic_DNA"/>
</dbReference>
<dbReference type="InterPro" id="IPR001789">
    <property type="entry name" value="Sig_transdc_resp-reg_receiver"/>
</dbReference>
<keyword evidence="1" id="KW-0597">Phosphoprotein</keyword>
<dbReference type="Gene3D" id="3.40.50.2300">
    <property type="match status" value="1"/>
</dbReference>
<accession>A0ABW4RSG0</accession>
<evidence type="ECO:0000313" key="3">
    <source>
        <dbReference type="EMBL" id="MFD1888608.1"/>
    </source>
</evidence>
<comment type="caution">
    <text evidence="3">The sequence shown here is derived from an EMBL/GenBank/DDBJ whole genome shotgun (WGS) entry which is preliminary data.</text>
</comment>
<feature type="domain" description="Response regulatory" evidence="2">
    <location>
        <begin position="13"/>
        <end position="132"/>
    </location>
</feature>
<organism evidence="3 4">
    <name type="scientific">Luteococcus peritonei</name>
    <dbReference type="NCBI Taxonomy" id="88874"/>
    <lineage>
        <taxon>Bacteria</taxon>
        <taxon>Bacillati</taxon>
        <taxon>Actinomycetota</taxon>
        <taxon>Actinomycetes</taxon>
        <taxon>Propionibacteriales</taxon>
        <taxon>Propionibacteriaceae</taxon>
        <taxon>Luteococcus</taxon>
    </lineage>
</organism>
<name>A0ABW4RSG0_9ACTN</name>
<dbReference type="InterPro" id="IPR011006">
    <property type="entry name" value="CheY-like_superfamily"/>
</dbReference>
<sequence>MTHPTPSTEPRLKVLLYSDDRSTRDQVRLALGRRIASDLPELEIFDVATGPAAVKAAEKGGFDVLVFDAEAVPLGGMGLAHQLKDELRDCPPIVLLVARAADAWLATWSNADVIEPLPIDPVRLPQAVARAARTRLAAAN</sequence>
<protein>
    <submittedName>
        <fullName evidence="3">Response regulator</fullName>
    </submittedName>
</protein>
<gene>
    <name evidence="3" type="ORF">ACFSCS_00195</name>
</gene>
<dbReference type="RefSeq" id="WP_343871678.1">
    <property type="nucleotide sequence ID" value="NZ_BAAAIX010000001.1"/>
</dbReference>
<evidence type="ECO:0000259" key="2">
    <source>
        <dbReference type="PROSITE" id="PS50110"/>
    </source>
</evidence>
<dbReference type="SUPFAM" id="SSF52172">
    <property type="entry name" value="CheY-like"/>
    <property type="match status" value="1"/>
</dbReference>
<evidence type="ECO:0000256" key="1">
    <source>
        <dbReference type="PROSITE-ProRule" id="PRU00169"/>
    </source>
</evidence>
<evidence type="ECO:0000313" key="4">
    <source>
        <dbReference type="Proteomes" id="UP001597326"/>
    </source>
</evidence>
<reference evidence="4" key="1">
    <citation type="journal article" date="2019" name="Int. J. Syst. Evol. Microbiol.">
        <title>The Global Catalogue of Microorganisms (GCM) 10K type strain sequencing project: providing services to taxonomists for standard genome sequencing and annotation.</title>
        <authorList>
            <consortium name="The Broad Institute Genomics Platform"/>
            <consortium name="The Broad Institute Genome Sequencing Center for Infectious Disease"/>
            <person name="Wu L."/>
            <person name="Ma J."/>
        </authorList>
    </citation>
    <scope>NUCLEOTIDE SEQUENCE [LARGE SCALE GENOMIC DNA]</scope>
    <source>
        <strain evidence="4">CAIM 431</strain>
    </source>
</reference>
<dbReference type="PROSITE" id="PS50110">
    <property type="entry name" value="RESPONSE_REGULATORY"/>
    <property type="match status" value="1"/>
</dbReference>
<proteinExistence type="predicted"/>
<keyword evidence="4" id="KW-1185">Reference proteome</keyword>
<feature type="modified residue" description="4-aspartylphosphate" evidence="1">
    <location>
        <position position="68"/>
    </location>
</feature>